<dbReference type="InterPro" id="IPR027417">
    <property type="entry name" value="P-loop_NTPase"/>
</dbReference>
<dbReference type="SUPFAM" id="SSF52540">
    <property type="entry name" value="P-loop containing nucleoside triphosphate hydrolases"/>
    <property type="match status" value="2"/>
</dbReference>
<evidence type="ECO:0000256" key="1">
    <source>
        <dbReference type="ARBA" id="ARBA00022737"/>
    </source>
</evidence>
<feature type="domain" description="ABC transporter" evidence="5">
    <location>
        <begin position="181"/>
        <end position="423"/>
    </location>
</feature>
<feature type="compositionally biased region" description="Polar residues" evidence="4">
    <location>
        <begin position="67"/>
        <end position="80"/>
    </location>
</feature>
<keyword evidence="3" id="KW-0067">ATP-binding</keyword>
<organism evidence="6">
    <name type="scientific">Palpitomonas bilix</name>
    <dbReference type="NCBI Taxonomy" id="652834"/>
    <lineage>
        <taxon>Eukaryota</taxon>
        <taxon>Eukaryota incertae sedis</taxon>
    </lineage>
</organism>
<evidence type="ECO:0000259" key="5">
    <source>
        <dbReference type="PROSITE" id="PS50893"/>
    </source>
</evidence>
<dbReference type="InterPro" id="IPR017871">
    <property type="entry name" value="ABC_transporter-like_CS"/>
</dbReference>
<dbReference type="PANTHER" id="PTHR19211">
    <property type="entry name" value="ATP-BINDING TRANSPORT PROTEIN-RELATED"/>
    <property type="match status" value="1"/>
</dbReference>
<dbReference type="InterPro" id="IPR003593">
    <property type="entry name" value="AAA+_ATPase"/>
</dbReference>
<feature type="compositionally biased region" description="Basic and acidic residues" evidence="4">
    <location>
        <begin position="84"/>
        <end position="93"/>
    </location>
</feature>
<feature type="compositionally biased region" description="Basic and acidic residues" evidence="4">
    <location>
        <begin position="126"/>
        <end position="142"/>
    </location>
</feature>
<dbReference type="PANTHER" id="PTHR19211:SF14">
    <property type="entry name" value="ATP-BINDING CASSETTE SUB-FAMILY F MEMBER 1"/>
    <property type="match status" value="1"/>
</dbReference>
<keyword evidence="2" id="KW-0547">Nucleotide-binding</keyword>
<dbReference type="Pfam" id="PF00005">
    <property type="entry name" value="ABC_tran"/>
    <property type="match status" value="2"/>
</dbReference>
<dbReference type="CDD" id="cd03221">
    <property type="entry name" value="ABCF_EF-3"/>
    <property type="match status" value="2"/>
</dbReference>
<feature type="region of interest" description="Disordered" evidence="4">
    <location>
        <begin position="67"/>
        <end position="142"/>
    </location>
</feature>
<dbReference type="GO" id="GO:0005524">
    <property type="term" value="F:ATP binding"/>
    <property type="evidence" value="ECO:0007669"/>
    <property type="project" value="UniProtKB-KW"/>
</dbReference>
<dbReference type="FunFam" id="3.40.50.300:FF:000011">
    <property type="entry name" value="Putative ABC transporter ATP-binding component"/>
    <property type="match status" value="1"/>
</dbReference>
<protein>
    <recommendedName>
        <fullName evidence="5">ABC transporter domain-containing protein</fullName>
    </recommendedName>
</protein>
<dbReference type="Pfam" id="PF12848">
    <property type="entry name" value="ABC_tran_Xtn"/>
    <property type="match status" value="1"/>
</dbReference>
<reference evidence="6" key="1">
    <citation type="submission" date="2021-01" db="EMBL/GenBank/DDBJ databases">
        <authorList>
            <person name="Corre E."/>
            <person name="Pelletier E."/>
            <person name="Niang G."/>
            <person name="Scheremetjew M."/>
            <person name="Finn R."/>
            <person name="Kale V."/>
            <person name="Holt S."/>
            <person name="Cochrane G."/>
            <person name="Meng A."/>
            <person name="Brown T."/>
            <person name="Cohen L."/>
        </authorList>
    </citation>
    <scope>NUCLEOTIDE SEQUENCE</scope>
    <source>
        <strain evidence="6">NIES-2562</strain>
    </source>
</reference>
<dbReference type="PROSITE" id="PS50893">
    <property type="entry name" value="ABC_TRANSPORTER_2"/>
    <property type="match status" value="2"/>
</dbReference>
<dbReference type="InterPro" id="IPR032781">
    <property type="entry name" value="ABC_tran_Xtn"/>
</dbReference>
<dbReference type="InterPro" id="IPR050611">
    <property type="entry name" value="ABCF"/>
</dbReference>
<accession>A0A7S3DJH8</accession>
<dbReference type="Gene3D" id="3.40.50.300">
    <property type="entry name" value="P-loop containing nucleotide triphosphate hydrolases"/>
    <property type="match status" value="2"/>
</dbReference>
<evidence type="ECO:0000313" key="6">
    <source>
        <dbReference type="EMBL" id="CAE0259222.1"/>
    </source>
</evidence>
<sequence length="747" mass="83401">MKDAIQQLLADSLQEADEFICEYLTDILLDDATARTEKTVRETIEPYAGDSVESLTAKLLALFAGSSSRSDPANATLKESASNDDGHDMRSVEEIASEFTVKAKIPHHDEGTSEPLVRRQKKKKEKKQEQHRKSEKGGKKEDAIAKAFIETAEASVHDDDYTNQTMQGTRSRGHVTETKNVLIRGVHMTIGTEVLLEDAEIKLNYGERYGIVGRNGVGKSTLLRRMAKKAIQGYPSFLRTLHVKQEVVGTENTVLSTVVAADVERQRLLEREQQILEETPLDSESLEEVYQDLEAIDAAGAEARAQAILTGLGFSAEMKNSPTSILSGGWRMRVALACALFVQPDVLLLDEPTNHLDIDAVLWLEDYLCSLDTTVVVVSHDAAFLNEVCTEIVHFYHKRLDYYPGNYDDFLQTRHDKVAMMNRMQTNLDKKRNHILDSMKKIEADAKKKGGDDKKLGLVASRRKKAFYMGMEKTVDGKKFSMLRHQRRLGSMADNAGGWKGRKMSAGAVNEREDPEIRFDFPSSEPIGTSSPLVQLEDVAFGFSEDNPPLFKGVTLSFSPGDRVAIVGKNGQGKSTLMSLIKGSLEATAGKVSRHKNLRMSVFTQHHVDQLDLEKTPLQHLMDLFPGQRELDVRKHLGSFGLVGHLGIQQMKFLSGGQKSRVVFATLLYVKPHLLLLDEPSNHLDMDSISALIGALQSYEGGVIMISHNIELVTNVCKDYYLIDNGQVRRLEDGWDEYVNECMSTWK</sequence>
<gene>
    <name evidence="6" type="ORF">PBIL07802_LOCUS21489</name>
</gene>
<dbReference type="FunFam" id="3.40.50.300:FF:001092">
    <property type="entry name" value="ATP-binding cassette sub-family F member 2"/>
    <property type="match status" value="1"/>
</dbReference>
<dbReference type="PROSITE" id="PS00211">
    <property type="entry name" value="ABC_TRANSPORTER_1"/>
    <property type="match status" value="2"/>
</dbReference>
<proteinExistence type="predicted"/>
<keyword evidence="1" id="KW-0677">Repeat</keyword>
<evidence type="ECO:0000256" key="3">
    <source>
        <dbReference type="ARBA" id="ARBA00022840"/>
    </source>
</evidence>
<dbReference type="FunFam" id="3.40.50.300:FF:001197">
    <property type="entry name" value="Putative ATP-binding cassette family ATPase"/>
    <property type="match status" value="1"/>
</dbReference>
<evidence type="ECO:0000256" key="2">
    <source>
        <dbReference type="ARBA" id="ARBA00022741"/>
    </source>
</evidence>
<name>A0A7S3DJH8_9EUKA</name>
<feature type="domain" description="ABC transporter" evidence="5">
    <location>
        <begin position="534"/>
        <end position="747"/>
    </location>
</feature>
<evidence type="ECO:0000256" key="4">
    <source>
        <dbReference type="SAM" id="MobiDB-lite"/>
    </source>
</evidence>
<dbReference type="GO" id="GO:0016887">
    <property type="term" value="F:ATP hydrolysis activity"/>
    <property type="evidence" value="ECO:0007669"/>
    <property type="project" value="InterPro"/>
</dbReference>
<dbReference type="InterPro" id="IPR003439">
    <property type="entry name" value="ABC_transporter-like_ATP-bd"/>
</dbReference>
<dbReference type="SMART" id="SM00382">
    <property type="entry name" value="AAA"/>
    <property type="match status" value="2"/>
</dbReference>
<dbReference type="EMBL" id="HBIB01033069">
    <property type="protein sequence ID" value="CAE0259222.1"/>
    <property type="molecule type" value="Transcribed_RNA"/>
</dbReference>
<dbReference type="AlphaFoldDB" id="A0A7S3DJH8"/>